<comment type="caution">
    <text evidence="3">The sequence shown here is derived from an EMBL/GenBank/DDBJ whole genome shotgun (WGS) entry which is preliminary data.</text>
</comment>
<evidence type="ECO:0000313" key="4">
    <source>
        <dbReference type="Proteomes" id="UP000230886"/>
    </source>
</evidence>
<evidence type="ECO:0000313" key="3">
    <source>
        <dbReference type="EMBL" id="PCK23335.1"/>
    </source>
</evidence>
<dbReference type="InterPro" id="IPR029058">
    <property type="entry name" value="AB_hydrolase_fold"/>
</dbReference>
<evidence type="ECO:0000259" key="2">
    <source>
        <dbReference type="Pfam" id="PF12697"/>
    </source>
</evidence>
<dbReference type="EMBL" id="NOVD01000052">
    <property type="protein sequence ID" value="PCK23335.1"/>
    <property type="molecule type" value="Genomic_DNA"/>
</dbReference>
<feature type="region of interest" description="Disordered" evidence="1">
    <location>
        <begin position="1"/>
        <end position="34"/>
    </location>
</feature>
<protein>
    <submittedName>
        <fullName evidence="3">Alpha/beta hydrolase</fullName>
    </submittedName>
</protein>
<name>A0A2A5J174_RHOSG</name>
<feature type="domain" description="AB hydrolase-1" evidence="2">
    <location>
        <begin position="95"/>
        <end position="312"/>
    </location>
</feature>
<organism evidence="3 4">
    <name type="scientific">Rhodococcus qingshengii</name>
    <dbReference type="NCBI Taxonomy" id="334542"/>
    <lineage>
        <taxon>Bacteria</taxon>
        <taxon>Bacillati</taxon>
        <taxon>Actinomycetota</taxon>
        <taxon>Actinomycetes</taxon>
        <taxon>Mycobacteriales</taxon>
        <taxon>Nocardiaceae</taxon>
        <taxon>Rhodococcus</taxon>
        <taxon>Rhodococcus erythropolis group</taxon>
    </lineage>
</organism>
<dbReference type="Proteomes" id="UP000230886">
    <property type="component" value="Unassembled WGS sequence"/>
</dbReference>
<proteinExistence type="predicted"/>
<accession>A0A2A5J174</accession>
<reference evidence="3 4" key="1">
    <citation type="submission" date="2017-07" db="EMBL/GenBank/DDBJ databases">
        <title>Draft sequence of Rhodococcus enclensis 23b-28.</title>
        <authorList>
            <person name="Besaury L."/>
            <person name="Sancelme M."/>
            <person name="Amato P."/>
            <person name="Lallement A."/>
            <person name="Delort A.-M."/>
        </authorList>
    </citation>
    <scope>NUCLEOTIDE SEQUENCE [LARGE SCALE GENOMIC DNA]</scope>
    <source>
        <strain evidence="3 4">23b-28</strain>
    </source>
</reference>
<evidence type="ECO:0000256" key="1">
    <source>
        <dbReference type="SAM" id="MobiDB-lite"/>
    </source>
</evidence>
<dbReference type="Pfam" id="PF12697">
    <property type="entry name" value="Abhydrolase_6"/>
    <property type="match status" value="1"/>
</dbReference>
<keyword evidence="3" id="KW-0378">Hydrolase</keyword>
<dbReference type="Gene3D" id="3.40.50.1820">
    <property type="entry name" value="alpha/beta hydrolase"/>
    <property type="match status" value="1"/>
</dbReference>
<gene>
    <name evidence="3" type="ORF">CHR55_30265</name>
</gene>
<dbReference type="GO" id="GO:0016787">
    <property type="term" value="F:hydrolase activity"/>
    <property type="evidence" value="ECO:0007669"/>
    <property type="project" value="UniProtKB-KW"/>
</dbReference>
<dbReference type="SUPFAM" id="SSF53474">
    <property type="entry name" value="alpha/beta-Hydrolases"/>
    <property type="match status" value="1"/>
</dbReference>
<dbReference type="AlphaFoldDB" id="A0A2A5J174"/>
<sequence length="333" mass="36260">MAHGVPGSLVGGSSMLSRSTRRAMNHPTPHAPIVSRDVPLESGFRCPGDERQLHTSARKILQTWTLSWTLQRLRTSLSDTLVLAVGSASPLPAAVIIPGAGLSAALLEPALAEIACTRRVFVVDIPGEPGMSAARRPASADLDHYGRWLDEVTDALGEKSIVLIGHALGGAIVLSSTPHPRVAGTVLVNPERLCRSRWYSWGALRRFLWRRSTDIDAAQHYLEHVTGPQFIPSPELVTWFCNVGAYCHPTPSRPLLSKDRFTIWTRHAPMTVAAGADDPVSRRQAVYRAVKDHTASVMLLPKTGHLAPVEDPLCLSQILRKHELPARRSAPGE</sequence>
<dbReference type="InterPro" id="IPR000073">
    <property type="entry name" value="AB_hydrolase_1"/>
</dbReference>